<keyword evidence="2" id="KW-1185">Reference proteome</keyword>
<evidence type="ECO:0000313" key="2">
    <source>
        <dbReference type="Proteomes" id="UP001064896"/>
    </source>
</evidence>
<dbReference type="EMBL" id="AP023081">
    <property type="protein sequence ID" value="BCD85555.1"/>
    <property type="molecule type" value="Genomic_DNA"/>
</dbReference>
<evidence type="ECO:0008006" key="3">
    <source>
        <dbReference type="Google" id="ProtNLM"/>
    </source>
</evidence>
<dbReference type="Proteomes" id="UP001064896">
    <property type="component" value="Chromosome"/>
</dbReference>
<proteinExistence type="predicted"/>
<reference evidence="1" key="1">
    <citation type="submission" date="2020-05" db="EMBL/GenBank/DDBJ databases">
        <title>Complete genome sequence of Pseudomonas sp. Sm006.</title>
        <authorList>
            <person name="Takeuchi K."/>
            <person name="Someya N."/>
        </authorList>
    </citation>
    <scope>NUCLEOTIDE SEQUENCE</scope>
    <source>
        <strain evidence="1">Sm006</strain>
    </source>
</reference>
<accession>A0ABN6BSL9</accession>
<sequence>MRRRLARLPSRKASTRPAERVVISGVWWGMRRLLARRERPDRNGDSRRCGERFEGVHGAWPVANAAAAACARLPVG</sequence>
<protein>
    <recommendedName>
        <fullName evidence="3">DUF1534 domain-containing protein</fullName>
    </recommendedName>
</protein>
<name>A0ABN6BSL9_9PSED</name>
<gene>
    <name evidence="1" type="ORF">PSm6_19620</name>
</gene>
<organism evidence="1 2">
    <name type="scientific">Pseudomonas solani</name>
    <dbReference type="NCBI Taxonomy" id="2731552"/>
    <lineage>
        <taxon>Bacteria</taxon>
        <taxon>Pseudomonadati</taxon>
        <taxon>Pseudomonadota</taxon>
        <taxon>Gammaproteobacteria</taxon>
        <taxon>Pseudomonadales</taxon>
        <taxon>Pseudomonadaceae</taxon>
        <taxon>Pseudomonas</taxon>
    </lineage>
</organism>
<evidence type="ECO:0000313" key="1">
    <source>
        <dbReference type="EMBL" id="BCD85555.1"/>
    </source>
</evidence>